<gene>
    <name evidence="1" type="primary">ORF8191</name>
</gene>
<sequence length="69" mass="7985">MERELKDLDVNETFTERNNDPLLPRNIRDLVIGDSAGCGKTRLLFNMILKGLLDLNQLYVFERYGRASI</sequence>
<evidence type="ECO:0000313" key="1">
    <source>
        <dbReference type="EMBL" id="CEK49569.1"/>
    </source>
</evidence>
<protein>
    <submittedName>
        <fullName evidence="1">Uncharacterized protein</fullName>
    </submittedName>
</protein>
<name>A0A0B6Y089_9EUPU</name>
<dbReference type="AlphaFoldDB" id="A0A0B6Y089"/>
<accession>A0A0B6Y089</accession>
<organism evidence="1">
    <name type="scientific">Arion vulgaris</name>
    <dbReference type="NCBI Taxonomy" id="1028688"/>
    <lineage>
        <taxon>Eukaryota</taxon>
        <taxon>Metazoa</taxon>
        <taxon>Spiralia</taxon>
        <taxon>Lophotrochozoa</taxon>
        <taxon>Mollusca</taxon>
        <taxon>Gastropoda</taxon>
        <taxon>Heterobranchia</taxon>
        <taxon>Euthyneura</taxon>
        <taxon>Panpulmonata</taxon>
        <taxon>Eupulmonata</taxon>
        <taxon>Stylommatophora</taxon>
        <taxon>Helicina</taxon>
        <taxon>Arionoidea</taxon>
        <taxon>Arionidae</taxon>
        <taxon>Arion</taxon>
    </lineage>
</organism>
<feature type="non-terminal residue" evidence="1">
    <location>
        <position position="69"/>
    </location>
</feature>
<proteinExistence type="predicted"/>
<dbReference type="EMBL" id="HACG01002704">
    <property type="protein sequence ID" value="CEK49569.1"/>
    <property type="molecule type" value="Transcribed_RNA"/>
</dbReference>
<reference evidence="1" key="1">
    <citation type="submission" date="2014-12" db="EMBL/GenBank/DDBJ databases">
        <title>Insight into the proteome of Arion vulgaris.</title>
        <authorList>
            <person name="Aradska J."/>
            <person name="Bulat T."/>
            <person name="Smidak R."/>
            <person name="Sarate P."/>
            <person name="Gangsoo J."/>
            <person name="Sialana F."/>
            <person name="Bilban M."/>
            <person name="Lubec G."/>
        </authorList>
    </citation>
    <scope>NUCLEOTIDE SEQUENCE</scope>
    <source>
        <tissue evidence="1">Skin</tissue>
    </source>
</reference>